<organism evidence="1 2">
    <name type="scientific">Plakobranchus ocellatus</name>
    <dbReference type="NCBI Taxonomy" id="259542"/>
    <lineage>
        <taxon>Eukaryota</taxon>
        <taxon>Metazoa</taxon>
        <taxon>Spiralia</taxon>
        <taxon>Lophotrochozoa</taxon>
        <taxon>Mollusca</taxon>
        <taxon>Gastropoda</taxon>
        <taxon>Heterobranchia</taxon>
        <taxon>Euthyneura</taxon>
        <taxon>Panpulmonata</taxon>
        <taxon>Sacoglossa</taxon>
        <taxon>Placobranchoidea</taxon>
        <taxon>Plakobranchidae</taxon>
        <taxon>Plakobranchus</taxon>
    </lineage>
</organism>
<comment type="caution">
    <text evidence="1">The sequence shown here is derived from an EMBL/GenBank/DDBJ whole genome shotgun (WGS) entry which is preliminary data.</text>
</comment>
<name>A0AAV4DF61_9GAST</name>
<evidence type="ECO:0000313" key="1">
    <source>
        <dbReference type="EMBL" id="GFO42451.1"/>
    </source>
</evidence>
<reference evidence="1 2" key="1">
    <citation type="journal article" date="2021" name="Elife">
        <title>Chloroplast acquisition without the gene transfer in kleptoplastic sea slugs, Plakobranchus ocellatus.</title>
        <authorList>
            <person name="Maeda T."/>
            <person name="Takahashi S."/>
            <person name="Yoshida T."/>
            <person name="Shimamura S."/>
            <person name="Takaki Y."/>
            <person name="Nagai Y."/>
            <person name="Toyoda A."/>
            <person name="Suzuki Y."/>
            <person name="Arimoto A."/>
            <person name="Ishii H."/>
            <person name="Satoh N."/>
            <person name="Nishiyama T."/>
            <person name="Hasebe M."/>
            <person name="Maruyama T."/>
            <person name="Minagawa J."/>
            <person name="Obokata J."/>
            <person name="Shigenobu S."/>
        </authorList>
    </citation>
    <scope>NUCLEOTIDE SEQUENCE [LARGE SCALE GENOMIC DNA]</scope>
</reference>
<accession>A0AAV4DF61</accession>
<protein>
    <submittedName>
        <fullName evidence="1">Uncharacterized protein</fullName>
    </submittedName>
</protein>
<proteinExistence type="predicted"/>
<keyword evidence="2" id="KW-1185">Reference proteome</keyword>
<sequence length="102" mass="11326">MVANLKSSILDILQPSTCKRGMVRPLSSFPYPHPVIHPRDKAARATQGWILIQRCSTLFNVDFYRDWATYKKASALWTRSFGLETSESTPLLAAALGNSGSI</sequence>
<gene>
    <name evidence="1" type="ORF">PoB_006895600</name>
</gene>
<dbReference type="Proteomes" id="UP000735302">
    <property type="component" value="Unassembled WGS sequence"/>
</dbReference>
<evidence type="ECO:0000313" key="2">
    <source>
        <dbReference type="Proteomes" id="UP000735302"/>
    </source>
</evidence>
<dbReference type="EMBL" id="BLXT01007807">
    <property type="protein sequence ID" value="GFO42451.1"/>
    <property type="molecule type" value="Genomic_DNA"/>
</dbReference>
<dbReference type="AlphaFoldDB" id="A0AAV4DF61"/>